<sequence>MKFRHAIYISFHGDMNGTGSETKKSYFYQKDKNLEREYTIKMHSDHKRKSLLKSTIPFVRINFPYFSNVHAKKLDIKRDKNNCEIAEELMAKELKNIQPYSRIYISAHSVSERSIQQLIKSPGHDLDYQSIPSSDIANVLSKYIPALSKKNLQIFLMIANVDFKKDDLGEITPMTKIFAQSLMEELHKNNFNRTSVVAYNNACKAIELTKNSKNKFKLNDISTIDRDRAFQKTADELHFKHGNKQSDNKIVFHNYSHTDKVEETGYRDFKKKYMSGFNDEYKRGLNKVLKSFKDFKHKERNEGEGKTKKYNQDHLPQMELTQSKFEVQTLKDFLLVFSLSEYVNNYEQKSFHGIKHHHGKIGYNRIMCFHDRIAAISEDDIRDANDKVTLENIANRIIVEIIDFAKQDREYRKFAGNSLFSRKINVNDNSGMTKILEGLQTFYKQMAGVVDNELVNESLQEFEDSLKFKYTNLSDKKERESILDALKKLDSWDFPNKCVNS</sequence>
<dbReference type="EMBL" id="CP038017">
    <property type="protein sequence ID" value="QIV94562.1"/>
    <property type="molecule type" value="Genomic_DNA"/>
</dbReference>
<keyword evidence="2" id="KW-1185">Reference proteome</keyword>
<accession>A0A6M3HWD4</accession>
<dbReference type="KEGG" id="afri:E3E15_03990"/>
<proteinExistence type="predicted"/>
<gene>
    <name evidence="1" type="ORF">E3E15_03990</name>
</gene>
<dbReference type="AlphaFoldDB" id="A0A6M3HWD4"/>
<organism evidence="1 2">
    <name type="scientific">Allofrancisella frigidaquae</name>
    <dbReference type="NCBI Taxonomy" id="1085644"/>
    <lineage>
        <taxon>Bacteria</taxon>
        <taxon>Pseudomonadati</taxon>
        <taxon>Pseudomonadota</taxon>
        <taxon>Gammaproteobacteria</taxon>
        <taxon>Thiotrichales</taxon>
        <taxon>Francisellaceae</taxon>
        <taxon>Allofrancisella</taxon>
    </lineage>
</organism>
<dbReference type="RefSeq" id="WP_172106672.1">
    <property type="nucleotide sequence ID" value="NZ_CP038017.1"/>
</dbReference>
<protein>
    <submittedName>
        <fullName evidence="1">Uncharacterized protein</fullName>
    </submittedName>
</protein>
<evidence type="ECO:0000313" key="1">
    <source>
        <dbReference type="EMBL" id="QIV94562.1"/>
    </source>
</evidence>
<dbReference type="Proteomes" id="UP000503320">
    <property type="component" value="Chromosome"/>
</dbReference>
<evidence type="ECO:0000313" key="2">
    <source>
        <dbReference type="Proteomes" id="UP000503320"/>
    </source>
</evidence>
<name>A0A6M3HWD4_9GAMM</name>
<reference evidence="1 2" key="1">
    <citation type="submission" date="2019-03" db="EMBL/GenBank/DDBJ databases">
        <title>Complete Genome Sequence of Allofrancisella frigidaquae Strain SYSU 10HL1970 Isolated from Water-Cooling Systems in China.</title>
        <authorList>
            <person name="Ohrman C."/>
            <person name="Uneklint I."/>
            <person name="Sjodin A."/>
        </authorList>
    </citation>
    <scope>NUCLEOTIDE SEQUENCE [LARGE SCALE GENOMIC DNA]</scope>
    <source>
        <strain evidence="1 2">SYSU 10HL1970</strain>
    </source>
</reference>